<reference evidence="1" key="1">
    <citation type="journal article" date="2019" name="bioRxiv">
        <title>The Genome of the Zebra Mussel, Dreissena polymorpha: A Resource for Invasive Species Research.</title>
        <authorList>
            <person name="McCartney M.A."/>
            <person name="Auch B."/>
            <person name="Kono T."/>
            <person name="Mallez S."/>
            <person name="Zhang Y."/>
            <person name="Obille A."/>
            <person name="Becker A."/>
            <person name="Abrahante J.E."/>
            <person name="Garbe J."/>
            <person name="Badalamenti J.P."/>
            <person name="Herman A."/>
            <person name="Mangelson H."/>
            <person name="Liachko I."/>
            <person name="Sullivan S."/>
            <person name="Sone E.D."/>
            <person name="Koren S."/>
            <person name="Silverstein K.A.T."/>
            <person name="Beckman K.B."/>
            <person name="Gohl D.M."/>
        </authorList>
    </citation>
    <scope>NUCLEOTIDE SEQUENCE</scope>
    <source>
        <strain evidence="1">Duluth1</strain>
        <tissue evidence="1">Whole animal</tissue>
    </source>
</reference>
<dbReference type="EMBL" id="JAIWYP010000010">
    <property type="protein sequence ID" value="KAH3753452.1"/>
    <property type="molecule type" value="Genomic_DNA"/>
</dbReference>
<evidence type="ECO:0000313" key="1">
    <source>
        <dbReference type="EMBL" id="KAH3753452.1"/>
    </source>
</evidence>
<dbReference type="Proteomes" id="UP000828390">
    <property type="component" value="Unassembled WGS sequence"/>
</dbReference>
<organism evidence="1 2">
    <name type="scientific">Dreissena polymorpha</name>
    <name type="common">Zebra mussel</name>
    <name type="synonym">Mytilus polymorpha</name>
    <dbReference type="NCBI Taxonomy" id="45954"/>
    <lineage>
        <taxon>Eukaryota</taxon>
        <taxon>Metazoa</taxon>
        <taxon>Spiralia</taxon>
        <taxon>Lophotrochozoa</taxon>
        <taxon>Mollusca</taxon>
        <taxon>Bivalvia</taxon>
        <taxon>Autobranchia</taxon>
        <taxon>Heteroconchia</taxon>
        <taxon>Euheterodonta</taxon>
        <taxon>Imparidentia</taxon>
        <taxon>Neoheterodontei</taxon>
        <taxon>Myida</taxon>
        <taxon>Dreissenoidea</taxon>
        <taxon>Dreissenidae</taxon>
        <taxon>Dreissena</taxon>
    </lineage>
</organism>
<accession>A0A9D4DPH0</accession>
<dbReference type="AlphaFoldDB" id="A0A9D4DPH0"/>
<keyword evidence="2" id="KW-1185">Reference proteome</keyword>
<protein>
    <submittedName>
        <fullName evidence="1">Uncharacterized protein</fullName>
    </submittedName>
</protein>
<proteinExistence type="predicted"/>
<reference evidence="1" key="2">
    <citation type="submission" date="2020-11" db="EMBL/GenBank/DDBJ databases">
        <authorList>
            <person name="McCartney M.A."/>
            <person name="Auch B."/>
            <person name="Kono T."/>
            <person name="Mallez S."/>
            <person name="Becker A."/>
            <person name="Gohl D.M."/>
            <person name="Silverstein K.A.T."/>
            <person name="Koren S."/>
            <person name="Bechman K.B."/>
            <person name="Herman A."/>
            <person name="Abrahante J.E."/>
            <person name="Garbe J."/>
        </authorList>
    </citation>
    <scope>NUCLEOTIDE SEQUENCE</scope>
    <source>
        <strain evidence="1">Duluth1</strain>
        <tissue evidence="1">Whole animal</tissue>
    </source>
</reference>
<evidence type="ECO:0000313" key="2">
    <source>
        <dbReference type="Proteomes" id="UP000828390"/>
    </source>
</evidence>
<name>A0A9D4DPH0_DREPO</name>
<gene>
    <name evidence="1" type="ORF">DPMN_188089</name>
</gene>
<sequence length="83" mass="9012">MLTTGILLDSRNFLDSPGLSSQVSKLSKENALLTQLLTKKGSTDFVVNTHSIHGHASGGKFDQQLKQDAKGEPIRVCNYPLQS</sequence>
<comment type="caution">
    <text evidence="1">The sequence shown here is derived from an EMBL/GenBank/DDBJ whole genome shotgun (WGS) entry which is preliminary data.</text>
</comment>